<name>A0ABT7LVR2_9CYAN</name>
<dbReference type="Pfam" id="PF25937">
    <property type="entry name" value="DUF7980"/>
    <property type="match status" value="1"/>
</dbReference>
<dbReference type="RefSeq" id="WP_284474563.1">
    <property type="nucleotide sequence ID" value="NZ_JASVEJ010000004.1"/>
</dbReference>
<feature type="transmembrane region" description="Helical" evidence="1">
    <location>
        <begin position="30"/>
        <end position="48"/>
    </location>
</feature>
<keyword evidence="3" id="KW-1185">Reference proteome</keyword>
<organism evidence="2 3">
    <name type="scientific">Geitlerinema calcuttense NRMC-F 0142</name>
    <dbReference type="NCBI Taxonomy" id="2922238"/>
    <lineage>
        <taxon>Bacteria</taxon>
        <taxon>Bacillati</taxon>
        <taxon>Cyanobacteriota</taxon>
        <taxon>Cyanophyceae</taxon>
        <taxon>Geitlerinematales</taxon>
        <taxon>Geitlerinemataceae</taxon>
        <taxon>Geitlerinema</taxon>
    </lineage>
</organism>
<dbReference type="Proteomes" id="UP001230986">
    <property type="component" value="Unassembled WGS sequence"/>
</dbReference>
<evidence type="ECO:0000313" key="2">
    <source>
        <dbReference type="EMBL" id="MDL5056125.1"/>
    </source>
</evidence>
<keyword evidence="1" id="KW-0812">Transmembrane</keyword>
<feature type="transmembrane region" description="Helical" evidence="1">
    <location>
        <begin position="72"/>
        <end position="92"/>
    </location>
</feature>
<protein>
    <submittedName>
        <fullName evidence="2">Uncharacterized protein</fullName>
    </submittedName>
</protein>
<dbReference type="InterPro" id="IPR058286">
    <property type="entry name" value="DUF7980"/>
</dbReference>
<evidence type="ECO:0000313" key="3">
    <source>
        <dbReference type="Proteomes" id="UP001230986"/>
    </source>
</evidence>
<sequence length="160" mass="17763">MKDSLTSPQPHTVEESKEPNSSRRFWLKRLWGGGLVVLGYLLSPLSWWNDLFFNLPFAYGLGYVASYISPKIFLPAAIAGYWLSNIAGILLMQLGIGEVLQNKTQERNLKKELLAGVASSTLYSLAILGLIYFHILETPNLGLENPAFSLNALLSFGSDR</sequence>
<feature type="transmembrane region" description="Helical" evidence="1">
    <location>
        <begin position="113"/>
        <end position="135"/>
    </location>
</feature>
<dbReference type="EMBL" id="JASVEJ010000004">
    <property type="protein sequence ID" value="MDL5056125.1"/>
    <property type="molecule type" value="Genomic_DNA"/>
</dbReference>
<comment type="caution">
    <text evidence="2">The sequence shown here is derived from an EMBL/GenBank/DDBJ whole genome shotgun (WGS) entry which is preliminary data.</text>
</comment>
<keyword evidence="1" id="KW-1133">Transmembrane helix</keyword>
<accession>A0ABT7LVR2</accession>
<gene>
    <name evidence="2" type="ORF">QQ055_01365</name>
</gene>
<keyword evidence="1" id="KW-0472">Membrane</keyword>
<proteinExistence type="predicted"/>
<evidence type="ECO:0000256" key="1">
    <source>
        <dbReference type="SAM" id="Phobius"/>
    </source>
</evidence>
<reference evidence="2 3" key="1">
    <citation type="submission" date="2023-06" db="EMBL/GenBank/DDBJ databases">
        <title>Whole genome sequence of Oscillatoria calcuttensis NRMC-F 0142.</title>
        <authorList>
            <person name="Shakena Fathima T."/>
            <person name="Muralitharan G."/>
            <person name="Thajuddin N."/>
        </authorList>
    </citation>
    <scope>NUCLEOTIDE SEQUENCE [LARGE SCALE GENOMIC DNA]</scope>
    <source>
        <strain evidence="2 3">NRMC-F 0142</strain>
    </source>
</reference>